<evidence type="ECO:0000256" key="1">
    <source>
        <dbReference type="ARBA" id="ARBA00004141"/>
    </source>
</evidence>
<dbReference type="GO" id="GO:0016020">
    <property type="term" value="C:membrane"/>
    <property type="evidence" value="ECO:0007669"/>
    <property type="project" value="UniProtKB-SubCell"/>
</dbReference>
<dbReference type="GO" id="GO:0022857">
    <property type="term" value="F:transmembrane transporter activity"/>
    <property type="evidence" value="ECO:0007669"/>
    <property type="project" value="InterPro"/>
</dbReference>
<dbReference type="Pfam" id="PF07690">
    <property type="entry name" value="MFS_1"/>
    <property type="match status" value="1"/>
</dbReference>
<dbReference type="PANTHER" id="PTHR43791">
    <property type="entry name" value="PERMEASE-RELATED"/>
    <property type="match status" value="1"/>
</dbReference>
<proteinExistence type="predicted"/>
<keyword evidence="3 6" id="KW-0812">Transmembrane</keyword>
<keyword evidence="9" id="KW-1185">Reference proteome</keyword>
<evidence type="ECO:0000256" key="4">
    <source>
        <dbReference type="ARBA" id="ARBA00022989"/>
    </source>
</evidence>
<comment type="subcellular location">
    <subcellularLocation>
        <location evidence="1">Membrane</location>
        <topology evidence="1">Multi-pass membrane protein</topology>
    </subcellularLocation>
</comment>
<dbReference type="RefSeq" id="XP_017997901.1">
    <property type="nucleotide sequence ID" value="XM_018143060.1"/>
</dbReference>
<dbReference type="AlphaFoldDB" id="A0A0N0NKE4"/>
<feature type="domain" description="Major facilitator superfamily (MFS) profile" evidence="7">
    <location>
        <begin position="41"/>
        <end position="432"/>
    </location>
</feature>
<dbReference type="GeneID" id="28734940"/>
<feature type="transmembrane region" description="Helical" evidence="6">
    <location>
        <begin position="107"/>
        <end position="126"/>
    </location>
</feature>
<evidence type="ECO:0000313" key="9">
    <source>
        <dbReference type="Proteomes" id="UP000038010"/>
    </source>
</evidence>
<dbReference type="OrthoDB" id="9971669at2759"/>
<feature type="transmembrane region" description="Helical" evidence="6">
    <location>
        <begin position="41"/>
        <end position="59"/>
    </location>
</feature>
<dbReference type="InterPro" id="IPR036259">
    <property type="entry name" value="MFS_trans_sf"/>
</dbReference>
<dbReference type="Proteomes" id="UP000038010">
    <property type="component" value="Unassembled WGS sequence"/>
</dbReference>
<gene>
    <name evidence="8" type="ORF">AB675_3040</name>
</gene>
<keyword evidence="4 6" id="KW-1133">Transmembrane helix</keyword>
<feature type="transmembrane region" description="Helical" evidence="6">
    <location>
        <begin position="79"/>
        <end position="100"/>
    </location>
</feature>
<feature type="transmembrane region" description="Helical" evidence="6">
    <location>
        <begin position="269"/>
        <end position="295"/>
    </location>
</feature>
<evidence type="ECO:0000256" key="6">
    <source>
        <dbReference type="SAM" id="Phobius"/>
    </source>
</evidence>
<accession>A0A0N0NKE4</accession>
<evidence type="ECO:0000313" key="8">
    <source>
        <dbReference type="EMBL" id="KPI37938.1"/>
    </source>
</evidence>
<dbReference type="SUPFAM" id="SSF103473">
    <property type="entry name" value="MFS general substrate transporter"/>
    <property type="match status" value="1"/>
</dbReference>
<keyword evidence="5 6" id="KW-0472">Membrane</keyword>
<protein>
    <submittedName>
        <fullName evidence="8">Putative transporter</fullName>
    </submittedName>
</protein>
<evidence type="ECO:0000256" key="3">
    <source>
        <dbReference type="ARBA" id="ARBA00022692"/>
    </source>
</evidence>
<dbReference type="EMBL" id="LFJN01000021">
    <property type="protein sequence ID" value="KPI37938.1"/>
    <property type="molecule type" value="Genomic_DNA"/>
</dbReference>
<dbReference type="InterPro" id="IPR020846">
    <property type="entry name" value="MFS_dom"/>
</dbReference>
<dbReference type="InterPro" id="IPR011701">
    <property type="entry name" value="MFS"/>
</dbReference>
<dbReference type="PANTHER" id="PTHR43791:SF53">
    <property type="entry name" value="MAJOR FACILITATOR SUPERFAMILY (MFS) PROFILE DOMAIN-CONTAINING PROTEIN"/>
    <property type="match status" value="1"/>
</dbReference>
<comment type="caution">
    <text evidence="8">The sequence shown here is derived from an EMBL/GenBank/DDBJ whole genome shotgun (WGS) entry which is preliminary data.</text>
</comment>
<organism evidence="8 9">
    <name type="scientific">Cyphellophora attinorum</name>
    <dbReference type="NCBI Taxonomy" id="1664694"/>
    <lineage>
        <taxon>Eukaryota</taxon>
        <taxon>Fungi</taxon>
        <taxon>Dikarya</taxon>
        <taxon>Ascomycota</taxon>
        <taxon>Pezizomycotina</taxon>
        <taxon>Eurotiomycetes</taxon>
        <taxon>Chaetothyriomycetidae</taxon>
        <taxon>Chaetothyriales</taxon>
        <taxon>Cyphellophoraceae</taxon>
        <taxon>Cyphellophora</taxon>
    </lineage>
</organism>
<dbReference type="VEuPathDB" id="FungiDB:AB675_3040"/>
<feature type="transmembrane region" description="Helical" evidence="6">
    <location>
        <begin position="364"/>
        <end position="388"/>
    </location>
</feature>
<name>A0A0N0NKE4_9EURO</name>
<evidence type="ECO:0000256" key="2">
    <source>
        <dbReference type="ARBA" id="ARBA00022448"/>
    </source>
</evidence>
<evidence type="ECO:0000256" key="5">
    <source>
        <dbReference type="ARBA" id="ARBA00023136"/>
    </source>
</evidence>
<feature type="transmembrane region" description="Helical" evidence="6">
    <location>
        <begin position="163"/>
        <end position="187"/>
    </location>
</feature>
<keyword evidence="2" id="KW-0813">Transport</keyword>
<feature type="transmembrane region" description="Helical" evidence="6">
    <location>
        <begin position="207"/>
        <end position="226"/>
    </location>
</feature>
<feature type="transmembrane region" description="Helical" evidence="6">
    <location>
        <begin position="339"/>
        <end position="358"/>
    </location>
</feature>
<reference evidence="8 9" key="1">
    <citation type="submission" date="2015-06" db="EMBL/GenBank/DDBJ databases">
        <title>Draft genome of the ant-associated black yeast Phialophora attae CBS 131958.</title>
        <authorList>
            <person name="Moreno L.F."/>
            <person name="Stielow B.J."/>
            <person name="de Hoog S."/>
            <person name="Vicente V.A."/>
            <person name="Weiss V.A."/>
            <person name="de Vries M."/>
            <person name="Cruz L.M."/>
            <person name="Souza E.M."/>
        </authorList>
    </citation>
    <scope>NUCLEOTIDE SEQUENCE [LARGE SCALE GENOMIC DNA]</scope>
    <source>
        <strain evidence="8 9">CBS 131958</strain>
    </source>
</reference>
<dbReference type="FunFam" id="1.20.1250.20:FF:000018">
    <property type="entry name" value="MFS transporter permease"/>
    <property type="match status" value="1"/>
</dbReference>
<dbReference type="PROSITE" id="PS50850">
    <property type="entry name" value="MFS"/>
    <property type="match status" value="1"/>
</dbReference>
<evidence type="ECO:0000259" key="7">
    <source>
        <dbReference type="PROSITE" id="PS50850"/>
    </source>
</evidence>
<feature type="transmembrane region" description="Helical" evidence="6">
    <location>
        <begin position="315"/>
        <end position="332"/>
    </location>
</feature>
<dbReference type="Gene3D" id="1.20.1250.20">
    <property type="entry name" value="MFS general substrate transporter like domains"/>
    <property type="match status" value="2"/>
</dbReference>
<feature type="transmembrane region" description="Helical" evidence="6">
    <location>
        <begin position="132"/>
        <end position="154"/>
    </location>
</feature>
<sequence length="432" mass="47627">MDKMNPEVFEKEEVRQDETPNSIEWTEEEERRMRWKLDLRIVPTVFFLFLLCYIDRTNIGNARIAGMQTDLNLTGYRFNWALSIFYFAYVFVEIPSNLVLKIVGGKIWIPTLVIGFGIVSLCTAFVKNYAGLLALRFFLGICEGGVLPGIAFYLSTFYRRKELLFRVSIMIMGSSLAGAFGGLLAAALTQIPDWGTSSAVIHTWRNIFFFEGLVSVLAAFLGLWILPNSPGSAKFLGERGRQIAAERMHREYKEADATEKVRARHVKQALLSVHGTLCAGMFFFLNIGLASFSVFLPTILRDLGYTAIQAQLRSVAPYVCACAMGIAIAYCSDRAGVRGPFIFGCACTSAIGYIILVASDSAVAKYAAVFLSAMGMFAAGPIIISWGLNNSAGPSVRSVTSAYIVATGNCAPPLPSGRIFHSWRQPIPWVTR</sequence>